<dbReference type="RefSeq" id="WP_377315418.1">
    <property type="nucleotide sequence ID" value="NZ_JBHUIY010000011.1"/>
</dbReference>
<keyword evidence="4" id="KW-0961">Cell wall biogenesis/degradation</keyword>
<dbReference type="CDD" id="cd14485">
    <property type="entry name" value="mltA_like_LT_A"/>
    <property type="match status" value="1"/>
</dbReference>
<feature type="chain" id="PRO_5047069846" description="peptidoglycan lytic exotransglycosylase" evidence="6">
    <location>
        <begin position="23"/>
        <end position="398"/>
    </location>
</feature>
<gene>
    <name evidence="8" type="ORF">ACFSNB_07290</name>
</gene>
<dbReference type="Pfam" id="PF03562">
    <property type="entry name" value="MltA"/>
    <property type="match status" value="1"/>
</dbReference>
<dbReference type="EC" id="4.2.2.n1" evidence="2"/>
<evidence type="ECO:0000256" key="5">
    <source>
        <dbReference type="ARBA" id="ARBA00030918"/>
    </source>
</evidence>
<evidence type="ECO:0000256" key="2">
    <source>
        <dbReference type="ARBA" id="ARBA00012587"/>
    </source>
</evidence>
<dbReference type="Pfam" id="PF06725">
    <property type="entry name" value="3D"/>
    <property type="match status" value="1"/>
</dbReference>
<evidence type="ECO:0000256" key="1">
    <source>
        <dbReference type="ARBA" id="ARBA00001420"/>
    </source>
</evidence>
<sequence length="398" mass="42528">MRPVRAARLAPLALALLLGACAAEPPAPTPAPPPAAQPRLGLEPVSFTDLPGWGEDRAAEVLPALKRSCDRLLRLPTDRSIGQDGVGGTAADWYPACAAAARVPAGDDAAARALFETHFIPWRVSESGKADGLITGYFEPEIAGSRQRRGRFTQPVLGRPNDLVSVDLGRFRPELRGEQIVGRVEFGRLLPYPTRAEIDNGALDGRAPVLAWTDDPIAFAIMQIQGSGRIRFEDGSVQRLGVAASNGHKFVGLGALLREEGVEAGSMPAIRAWLSAHPDRAAPLMARNPRYIFYAVNQGDGPLGTEGVPLTPLRSVAIDPRFLPLGAPLWLDTTDPDGRPLRRLVMAQDTGAAIKGAVRADLFWGGGEPAFQAAGRMKSTGRLTLLLPLQRTPRLALD</sequence>
<dbReference type="InterPro" id="IPR026044">
    <property type="entry name" value="MltA"/>
</dbReference>
<dbReference type="Gene3D" id="2.40.240.50">
    <property type="entry name" value="Barwin-like endoglucanases"/>
    <property type="match status" value="1"/>
</dbReference>
<accession>A0ABW5C8F9</accession>
<evidence type="ECO:0000313" key="8">
    <source>
        <dbReference type="EMBL" id="MFD2233604.1"/>
    </source>
</evidence>
<dbReference type="PANTHER" id="PTHR30124">
    <property type="entry name" value="MEMBRANE-BOUND LYTIC MUREIN TRANSGLYCOSYLASE A"/>
    <property type="match status" value="1"/>
</dbReference>
<keyword evidence="6" id="KW-0732">Signal</keyword>
<dbReference type="CDD" id="cd14668">
    <property type="entry name" value="mlta_B"/>
    <property type="match status" value="1"/>
</dbReference>
<dbReference type="PIRSF" id="PIRSF019422">
    <property type="entry name" value="MltA"/>
    <property type="match status" value="1"/>
</dbReference>
<dbReference type="SMART" id="SM00925">
    <property type="entry name" value="MltA"/>
    <property type="match status" value="1"/>
</dbReference>
<proteinExistence type="predicted"/>
<feature type="domain" description="Lytic transglycosylase MltA" evidence="7">
    <location>
        <begin position="141"/>
        <end position="295"/>
    </location>
</feature>
<dbReference type="InterPro" id="IPR010611">
    <property type="entry name" value="3D_dom"/>
</dbReference>
<dbReference type="EMBL" id="JBHUIY010000011">
    <property type="protein sequence ID" value="MFD2233604.1"/>
    <property type="molecule type" value="Genomic_DNA"/>
</dbReference>
<dbReference type="Proteomes" id="UP001597296">
    <property type="component" value="Unassembled WGS sequence"/>
</dbReference>
<evidence type="ECO:0000256" key="6">
    <source>
        <dbReference type="SAM" id="SignalP"/>
    </source>
</evidence>
<comment type="catalytic activity">
    <reaction evidence="1">
        <text>Exolytic cleavage of the (1-&gt;4)-beta-glycosidic linkage between N-acetylmuramic acid (MurNAc) and N-acetylglucosamine (GlcNAc) residues in peptidoglycan, from either the reducing or the non-reducing ends of the peptidoglycan chains, with concomitant formation of a 1,6-anhydrobond in the MurNAc residue.</text>
        <dbReference type="EC" id="4.2.2.n1"/>
    </reaction>
</comment>
<dbReference type="PROSITE" id="PS51257">
    <property type="entry name" value="PROKAR_LIPOPROTEIN"/>
    <property type="match status" value="1"/>
</dbReference>
<dbReference type="SUPFAM" id="SSF50685">
    <property type="entry name" value="Barwin-like endoglucanases"/>
    <property type="match status" value="1"/>
</dbReference>
<evidence type="ECO:0000313" key="9">
    <source>
        <dbReference type="Proteomes" id="UP001597296"/>
    </source>
</evidence>
<keyword evidence="3" id="KW-0456">Lyase</keyword>
<evidence type="ECO:0000256" key="3">
    <source>
        <dbReference type="ARBA" id="ARBA00023239"/>
    </source>
</evidence>
<reference evidence="9" key="1">
    <citation type="journal article" date="2019" name="Int. J. Syst. Evol. Microbiol.">
        <title>The Global Catalogue of Microorganisms (GCM) 10K type strain sequencing project: providing services to taxonomists for standard genome sequencing and annotation.</title>
        <authorList>
            <consortium name="The Broad Institute Genomics Platform"/>
            <consortium name="The Broad Institute Genome Sequencing Center for Infectious Disease"/>
            <person name="Wu L."/>
            <person name="Ma J."/>
        </authorList>
    </citation>
    <scope>NUCLEOTIDE SEQUENCE [LARGE SCALE GENOMIC DNA]</scope>
    <source>
        <strain evidence="9">KCTC 15012</strain>
    </source>
</reference>
<dbReference type="InterPro" id="IPR005300">
    <property type="entry name" value="MltA_B"/>
</dbReference>
<evidence type="ECO:0000259" key="7">
    <source>
        <dbReference type="SMART" id="SM00925"/>
    </source>
</evidence>
<organism evidence="8 9">
    <name type="scientific">Phaeospirillum tilakii</name>
    <dbReference type="NCBI Taxonomy" id="741673"/>
    <lineage>
        <taxon>Bacteria</taxon>
        <taxon>Pseudomonadati</taxon>
        <taxon>Pseudomonadota</taxon>
        <taxon>Alphaproteobacteria</taxon>
        <taxon>Rhodospirillales</taxon>
        <taxon>Rhodospirillaceae</taxon>
        <taxon>Phaeospirillum</taxon>
    </lineage>
</organism>
<dbReference type="Gene3D" id="2.40.40.10">
    <property type="entry name" value="RlpA-like domain"/>
    <property type="match status" value="1"/>
</dbReference>
<evidence type="ECO:0000256" key="4">
    <source>
        <dbReference type="ARBA" id="ARBA00023316"/>
    </source>
</evidence>
<dbReference type="InterPro" id="IPR036908">
    <property type="entry name" value="RlpA-like_sf"/>
</dbReference>
<comment type="caution">
    <text evidence="8">The sequence shown here is derived from an EMBL/GenBank/DDBJ whole genome shotgun (WGS) entry which is preliminary data.</text>
</comment>
<dbReference type="PANTHER" id="PTHR30124:SF0">
    <property type="entry name" value="MEMBRANE-BOUND LYTIC MUREIN TRANSGLYCOSYLASE A"/>
    <property type="match status" value="1"/>
</dbReference>
<feature type="signal peptide" evidence="6">
    <location>
        <begin position="1"/>
        <end position="22"/>
    </location>
</feature>
<keyword evidence="9" id="KW-1185">Reference proteome</keyword>
<name>A0ABW5C8F9_9PROT</name>
<protein>
    <recommendedName>
        <fullName evidence="2">peptidoglycan lytic exotransglycosylase</fullName>
        <ecNumber evidence="2">4.2.2.n1</ecNumber>
    </recommendedName>
    <alternativeName>
        <fullName evidence="5">Murein hydrolase A</fullName>
    </alternativeName>
</protein>